<evidence type="ECO:0000313" key="1">
    <source>
        <dbReference type="EMBL" id="GFN83618.1"/>
    </source>
</evidence>
<dbReference type="EMBL" id="BLXT01001211">
    <property type="protein sequence ID" value="GFN83618.1"/>
    <property type="molecule type" value="Genomic_DNA"/>
</dbReference>
<gene>
    <name evidence="1" type="ORF">PoB_001012400</name>
</gene>
<organism evidence="1 2">
    <name type="scientific">Plakobranchus ocellatus</name>
    <dbReference type="NCBI Taxonomy" id="259542"/>
    <lineage>
        <taxon>Eukaryota</taxon>
        <taxon>Metazoa</taxon>
        <taxon>Spiralia</taxon>
        <taxon>Lophotrochozoa</taxon>
        <taxon>Mollusca</taxon>
        <taxon>Gastropoda</taxon>
        <taxon>Heterobranchia</taxon>
        <taxon>Euthyneura</taxon>
        <taxon>Panpulmonata</taxon>
        <taxon>Sacoglossa</taxon>
        <taxon>Placobranchoidea</taxon>
        <taxon>Plakobranchidae</taxon>
        <taxon>Plakobranchus</taxon>
    </lineage>
</organism>
<keyword evidence="2" id="KW-1185">Reference proteome</keyword>
<protein>
    <submittedName>
        <fullName evidence="1">Uncharacterized protein</fullName>
    </submittedName>
</protein>
<proteinExistence type="predicted"/>
<dbReference type="Proteomes" id="UP000735302">
    <property type="component" value="Unassembled WGS sequence"/>
</dbReference>
<name>A0AAV3YNM4_9GAST</name>
<reference evidence="1 2" key="1">
    <citation type="journal article" date="2021" name="Elife">
        <title>Chloroplast acquisition without the gene transfer in kleptoplastic sea slugs, Plakobranchus ocellatus.</title>
        <authorList>
            <person name="Maeda T."/>
            <person name="Takahashi S."/>
            <person name="Yoshida T."/>
            <person name="Shimamura S."/>
            <person name="Takaki Y."/>
            <person name="Nagai Y."/>
            <person name="Toyoda A."/>
            <person name="Suzuki Y."/>
            <person name="Arimoto A."/>
            <person name="Ishii H."/>
            <person name="Satoh N."/>
            <person name="Nishiyama T."/>
            <person name="Hasebe M."/>
            <person name="Maruyama T."/>
            <person name="Minagawa J."/>
            <person name="Obokata J."/>
            <person name="Shigenobu S."/>
        </authorList>
    </citation>
    <scope>NUCLEOTIDE SEQUENCE [LARGE SCALE GENOMIC DNA]</scope>
</reference>
<evidence type="ECO:0000313" key="2">
    <source>
        <dbReference type="Proteomes" id="UP000735302"/>
    </source>
</evidence>
<comment type="caution">
    <text evidence="1">The sequence shown here is derived from an EMBL/GenBank/DDBJ whole genome shotgun (WGS) entry which is preliminary data.</text>
</comment>
<accession>A0AAV3YNM4</accession>
<sequence length="104" mass="12253">MKTSPYYPKESAQLLNSFRDLQLPYPGWIRNDELKMSFKTTAEKHGNFLYSLWGARAYKNDHPDEDIVEDVKKQINEVLEKQGNGMEFTVNWNLFILMGHKPMK</sequence>
<dbReference type="AlphaFoldDB" id="A0AAV3YNM4"/>